<feature type="signal peptide" evidence="2">
    <location>
        <begin position="1"/>
        <end position="19"/>
    </location>
</feature>
<evidence type="ECO:0000313" key="4">
    <source>
        <dbReference type="Proteomes" id="UP001153620"/>
    </source>
</evidence>
<dbReference type="Proteomes" id="UP001153620">
    <property type="component" value="Chromosome 2"/>
</dbReference>
<feature type="chain" id="PRO_5040477227" evidence="2">
    <location>
        <begin position="20"/>
        <end position="535"/>
    </location>
</feature>
<feature type="region of interest" description="Disordered" evidence="1">
    <location>
        <begin position="170"/>
        <end position="198"/>
    </location>
</feature>
<feature type="region of interest" description="Disordered" evidence="1">
    <location>
        <begin position="456"/>
        <end position="517"/>
    </location>
</feature>
<evidence type="ECO:0000256" key="1">
    <source>
        <dbReference type="SAM" id="MobiDB-lite"/>
    </source>
</evidence>
<sequence length="535" mass="61215">MKVLIITSLVLFVISAAYSAQPSRRNDKNSNLAVMLAYRPKSEIQTKDNNNKSWNYRITDDKNASTEEALNKKLMDLLTKENLAKYLSDFNDKETRNNKRSTVSSCSSSFESTESIDDAKIVEINKQKEDKKSCYKDTYKNVLNAFEEALRSQIQDYKKCVCQKKHKTTTTTTTSTTTEAPQESDEDLNGADGRAFEDSPILIGNDTEIASAIDHPEDIICFHKQYAFMLKKLLDRIPCKAPQLSSPSSLEEFNNEAGNKRNERHNVQSNESESIELDVSKITQKPTTKENNKLNREKIDSEDDLKELILGVLKEHLKLKEEKVIKKITTTTPITIEESDEDVDNHEKFIEKLKQLFQDLESEENSFPVRQNKFNDDSTASMSSRKFTKKSNVKPAIFDQSDELRKHKQSKSRKNLTNEIPRRSTVSEDSDESTETSFKVKNSKFEKQYLKAKEYLREQDKSSSKLSTVSDDKSRKSYRTSARSGDNETNHNSYEEHATKETPKKSKNSSTLNDDRLANDLAKAISDLARKYIKS</sequence>
<feature type="region of interest" description="Disordered" evidence="1">
    <location>
        <begin position="364"/>
        <end position="440"/>
    </location>
</feature>
<evidence type="ECO:0000256" key="2">
    <source>
        <dbReference type="SAM" id="SignalP"/>
    </source>
</evidence>
<feature type="compositionally biased region" description="Basic and acidic residues" evidence="1">
    <location>
        <begin position="287"/>
        <end position="296"/>
    </location>
</feature>
<name>A0A9N9WR47_9DIPT</name>
<reference evidence="3" key="1">
    <citation type="submission" date="2022-01" db="EMBL/GenBank/DDBJ databases">
        <authorList>
            <person name="King R."/>
        </authorList>
    </citation>
    <scope>NUCLEOTIDE SEQUENCE</scope>
</reference>
<dbReference type="EMBL" id="OU895878">
    <property type="protein sequence ID" value="CAG9802926.1"/>
    <property type="molecule type" value="Genomic_DNA"/>
</dbReference>
<gene>
    <name evidence="3" type="ORF">CHIRRI_LOCUS5831</name>
</gene>
<evidence type="ECO:0000313" key="3">
    <source>
        <dbReference type="EMBL" id="CAG9802926.1"/>
    </source>
</evidence>
<accession>A0A9N9WR47</accession>
<reference evidence="3" key="2">
    <citation type="submission" date="2022-10" db="EMBL/GenBank/DDBJ databases">
        <authorList>
            <consortium name="ENA_rothamsted_submissions"/>
            <consortium name="culmorum"/>
            <person name="King R."/>
        </authorList>
    </citation>
    <scope>NUCLEOTIDE SEQUENCE</scope>
</reference>
<keyword evidence="2" id="KW-0732">Signal</keyword>
<feature type="region of interest" description="Disordered" evidence="1">
    <location>
        <begin position="244"/>
        <end position="296"/>
    </location>
</feature>
<proteinExistence type="predicted"/>
<feature type="compositionally biased region" description="Basic and acidic residues" evidence="1">
    <location>
        <begin position="485"/>
        <end position="504"/>
    </location>
</feature>
<protein>
    <submittedName>
        <fullName evidence="3">Uncharacterized protein</fullName>
    </submittedName>
</protein>
<dbReference type="OrthoDB" id="10603769at2759"/>
<dbReference type="AlphaFoldDB" id="A0A9N9WR47"/>
<organism evidence="3 4">
    <name type="scientific">Chironomus riparius</name>
    <dbReference type="NCBI Taxonomy" id="315576"/>
    <lineage>
        <taxon>Eukaryota</taxon>
        <taxon>Metazoa</taxon>
        <taxon>Ecdysozoa</taxon>
        <taxon>Arthropoda</taxon>
        <taxon>Hexapoda</taxon>
        <taxon>Insecta</taxon>
        <taxon>Pterygota</taxon>
        <taxon>Neoptera</taxon>
        <taxon>Endopterygota</taxon>
        <taxon>Diptera</taxon>
        <taxon>Nematocera</taxon>
        <taxon>Chironomoidea</taxon>
        <taxon>Chironomidae</taxon>
        <taxon>Chironominae</taxon>
        <taxon>Chironomus</taxon>
    </lineage>
</organism>
<keyword evidence="4" id="KW-1185">Reference proteome</keyword>